<dbReference type="OrthoDB" id="4552598at2"/>
<feature type="domain" description="DUF1206" evidence="2">
    <location>
        <begin position="98"/>
        <end position="169"/>
    </location>
</feature>
<sequence length="267" mass="27684">MTTVQDHRTLRTRAFAGLGRTGLAARGVLYLLVGVLALRIAFGERSAQADRGGALQTLAGQPAGALLVWAVGIGLVCMALWRLSEAVLGDELPKRLAAAGRALFYAVVAASVLAFAAGSRSSGSGASDRQSRDLTARVLGLPAGRWLVGLAALALLVTGVVIAVRAVMRAYRDKLKTAEMPPWAERAVDVVGVPGGLTRGSVFAAVGVFAGYAALRYDPTEAKGVDDTLRAFAGTPAGPWLLALAALGLAAFGLFSWAMAGWRRIDT</sequence>
<organism evidence="3 4">
    <name type="scientific">Streptomyces venezuelae</name>
    <dbReference type="NCBI Taxonomy" id="54571"/>
    <lineage>
        <taxon>Bacteria</taxon>
        <taxon>Bacillati</taxon>
        <taxon>Actinomycetota</taxon>
        <taxon>Actinomycetes</taxon>
        <taxon>Kitasatosporales</taxon>
        <taxon>Streptomycetaceae</taxon>
        <taxon>Streptomyces</taxon>
    </lineage>
</organism>
<keyword evidence="1" id="KW-1133">Transmembrane helix</keyword>
<feature type="transmembrane region" description="Helical" evidence="1">
    <location>
        <begin position="21"/>
        <end position="42"/>
    </location>
</feature>
<reference evidence="3 4" key="1">
    <citation type="submission" date="2018-05" db="EMBL/GenBank/DDBJ databases">
        <title>Streptomyces venezuelae.</title>
        <authorList>
            <person name="Kim W."/>
            <person name="Lee N."/>
            <person name="Cho B.-K."/>
        </authorList>
    </citation>
    <scope>NUCLEOTIDE SEQUENCE [LARGE SCALE GENOMIC DNA]</scope>
    <source>
        <strain evidence="3 4">ATCC 21782</strain>
    </source>
</reference>
<keyword evidence="1" id="KW-0812">Transmembrane</keyword>
<feature type="domain" description="DUF1206" evidence="2">
    <location>
        <begin position="22"/>
        <end position="88"/>
    </location>
</feature>
<keyword evidence="1" id="KW-0472">Membrane</keyword>
<dbReference type="AlphaFoldDB" id="A0A5P2CVG7"/>
<feature type="transmembrane region" description="Helical" evidence="1">
    <location>
        <begin position="188"/>
        <end position="215"/>
    </location>
</feature>
<name>A0A5P2CVG7_STRVZ</name>
<feature type="transmembrane region" description="Helical" evidence="1">
    <location>
        <begin position="240"/>
        <end position="262"/>
    </location>
</feature>
<feature type="transmembrane region" description="Helical" evidence="1">
    <location>
        <begin position="143"/>
        <end position="167"/>
    </location>
</feature>
<dbReference type="Pfam" id="PF06724">
    <property type="entry name" value="DUF1206"/>
    <property type="match status" value="3"/>
</dbReference>
<feature type="transmembrane region" description="Helical" evidence="1">
    <location>
        <begin position="102"/>
        <end position="123"/>
    </location>
</feature>
<dbReference type="RefSeq" id="WP_150205776.1">
    <property type="nucleotide sequence ID" value="NZ_CP029190.1"/>
</dbReference>
<proteinExistence type="predicted"/>
<dbReference type="EMBL" id="CP029190">
    <property type="protein sequence ID" value="QES46896.1"/>
    <property type="molecule type" value="Genomic_DNA"/>
</dbReference>
<accession>A0A5P2CVG7</accession>
<feature type="transmembrane region" description="Helical" evidence="1">
    <location>
        <begin position="62"/>
        <end position="81"/>
    </location>
</feature>
<feature type="domain" description="DUF1206" evidence="2">
    <location>
        <begin position="195"/>
        <end position="263"/>
    </location>
</feature>
<evidence type="ECO:0000313" key="3">
    <source>
        <dbReference type="EMBL" id="QES46896.1"/>
    </source>
</evidence>
<evidence type="ECO:0000256" key="1">
    <source>
        <dbReference type="SAM" id="Phobius"/>
    </source>
</evidence>
<evidence type="ECO:0000313" key="4">
    <source>
        <dbReference type="Proteomes" id="UP000325211"/>
    </source>
</evidence>
<dbReference type="Proteomes" id="UP000325211">
    <property type="component" value="Chromosome"/>
</dbReference>
<protein>
    <recommendedName>
        <fullName evidence="2">DUF1206 domain-containing protein</fullName>
    </recommendedName>
</protein>
<gene>
    <name evidence="3" type="ORF">DEJ50_02555</name>
</gene>
<evidence type="ECO:0000259" key="2">
    <source>
        <dbReference type="Pfam" id="PF06724"/>
    </source>
</evidence>
<dbReference type="InterPro" id="IPR009597">
    <property type="entry name" value="DUF1206"/>
</dbReference>